<accession>A0AAV4HVI8</accession>
<dbReference type="AlphaFoldDB" id="A0AAV4HVI8"/>
<protein>
    <submittedName>
        <fullName evidence="1">Uncharacterized protein</fullName>
    </submittedName>
</protein>
<dbReference type="Proteomes" id="UP000762676">
    <property type="component" value="Unassembled WGS sequence"/>
</dbReference>
<reference evidence="1 2" key="1">
    <citation type="journal article" date="2021" name="Elife">
        <title>Chloroplast acquisition without the gene transfer in kleptoplastic sea slugs, Plakobranchus ocellatus.</title>
        <authorList>
            <person name="Maeda T."/>
            <person name="Takahashi S."/>
            <person name="Yoshida T."/>
            <person name="Shimamura S."/>
            <person name="Takaki Y."/>
            <person name="Nagai Y."/>
            <person name="Toyoda A."/>
            <person name="Suzuki Y."/>
            <person name="Arimoto A."/>
            <person name="Ishii H."/>
            <person name="Satoh N."/>
            <person name="Nishiyama T."/>
            <person name="Hasebe M."/>
            <person name="Maruyama T."/>
            <person name="Minagawa J."/>
            <person name="Obokata J."/>
            <person name="Shigenobu S."/>
        </authorList>
    </citation>
    <scope>NUCLEOTIDE SEQUENCE [LARGE SCALE GENOMIC DNA]</scope>
</reference>
<proteinExistence type="predicted"/>
<gene>
    <name evidence="1" type="ORF">ElyMa_006428300</name>
</gene>
<name>A0AAV4HVI8_9GAST</name>
<evidence type="ECO:0000313" key="2">
    <source>
        <dbReference type="Proteomes" id="UP000762676"/>
    </source>
</evidence>
<comment type="caution">
    <text evidence="1">The sequence shown here is derived from an EMBL/GenBank/DDBJ whole genome shotgun (WGS) entry which is preliminary data.</text>
</comment>
<keyword evidence="2" id="KW-1185">Reference proteome</keyword>
<sequence length="190" mass="20968">MPFYTVQVDLNRPEFYGLKFKLENNKNDGEKKTLWKSILARVWLANCFSQTNGKQFGVTGRSQGAENWAQCLASVPRAAIDARYPNSKHCPAVSANGLGRLMDHCNICFQFPWASNDVFGVDGSTNAAGVKSRGGSQTIPLCSGARQMAALRSPNSRLSIECREETKDLTGLHGLLLLSALERRMESARR</sequence>
<organism evidence="1 2">
    <name type="scientific">Elysia marginata</name>
    <dbReference type="NCBI Taxonomy" id="1093978"/>
    <lineage>
        <taxon>Eukaryota</taxon>
        <taxon>Metazoa</taxon>
        <taxon>Spiralia</taxon>
        <taxon>Lophotrochozoa</taxon>
        <taxon>Mollusca</taxon>
        <taxon>Gastropoda</taxon>
        <taxon>Heterobranchia</taxon>
        <taxon>Euthyneura</taxon>
        <taxon>Panpulmonata</taxon>
        <taxon>Sacoglossa</taxon>
        <taxon>Placobranchoidea</taxon>
        <taxon>Plakobranchidae</taxon>
        <taxon>Elysia</taxon>
    </lineage>
</organism>
<dbReference type="EMBL" id="BMAT01012903">
    <property type="protein sequence ID" value="GFS01700.1"/>
    <property type="molecule type" value="Genomic_DNA"/>
</dbReference>
<evidence type="ECO:0000313" key="1">
    <source>
        <dbReference type="EMBL" id="GFS01700.1"/>
    </source>
</evidence>